<dbReference type="InterPro" id="IPR036612">
    <property type="entry name" value="KH_dom_type_1_sf"/>
</dbReference>
<proteinExistence type="predicted"/>
<keyword evidence="1" id="KW-0677">Repeat</keyword>
<feature type="domain" description="K Homology" evidence="5">
    <location>
        <begin position="863"/>
        <end position="940"/>
    </location>
</feature>
<feature type="domain" description="K Homology" evidence="5">
    <location>
        <begin position="625"/>
        <end position="688"/>
    </location>
</feature>
<feature type="region of interest" description="Disordered" evidence="4">
    <location>
        <begin position="1032"/>
        <end position="1067"/>
    </location>
</feature>
<evidence type="ECO:0000256" key="2">
    <source>
        <dbReference type="PROSITE-ProRule" id="PRU00117"/>
    </source>
</evidence>
<dbReference type="GeneID" id="92099197"/>
<keyword evidence="2" id="KW-0694">RNA-binding</keyword>
<feature type="coiled-coil region" evidence="3">
    <location>
        <begin position="324"/>
        <end position="358"/>
    </location>
</feature>
<dbReference type="CDD" id="cd00105">
    <property type="entry name" value="KH-I"/>
    <property type="match status" value="1"/>
</dbReference>
<feature type="domain" description="K Homology" evidence="5">
    <location>
        <begin position="249"/>
        <end position="339"/>
    </location>
</feature>
<evidence type="ECO:0000256" key="3">
    <source>
        <dbReference type="SAM" id="Coils"/>
    </source>
</evidence>
<keyword evidence="7" id="KW-1185">Reference proteome</keyword>
<dbReference type="CDD" id="cd22408">
    <property type="entry name" value="KH-I_Vigilin_rpt4"/>
    <property type="match status" value="1"/>
</dbReference>
<dbReference type="CDD" id="cd22449">
    <property type="entry name" value="KH-I_ScSCP160_rpt4"/>
    <property type="match status" value="1"/>
</dbReference>
<dbReference type="PANTHER" id="PTHR10627">
    <property type="entry name" value="SCP160"/>
    <property type="match status" value="1"/>
</dbReference>
<dbReference type="SUPFAM" id="SSF54791">
    <property type="entry name" value="Eukaryotic type KH-domain (KH-domain type I)"/>
    <property type="match status" value="8"/>
</dbReference>
<reference evidence="6 7" key="1">
    <citation type="submission" date="2023-01" db="EMBL/GenBank/DDBJ databases">
        <title>Analysis of 21 Apiospora genomes using comparative genomics revels a genus with tremendous synthesis potential of carbohydrate active enzymes and secondary metabolites.</title>
        <authorList>
            <person name="Sorensen T."/>
        </authorList>
    </citation>
    <scope>NUCLEOTIDE SEQUENCE [LARGE SCALE GENOMIC DNA]</scope>
    <source>
        <strain evidence="6 7">CBS 135458</strain>
    </source>
</reference>
<keyword evidence="3" id="KW-0175">Coiled coil</keyword>
<feature type="domain" description="K Homology" evidence="5">
    <location>
        <begin position="344"/>
        <end position="412"/>
    </location>
</feature>
<dbReference type="PANTHER" id="PTHR10627:SF31">
    <property type="entry name" value="DODECA-SATELLITE-BINDING PROTEIN 1, ISOFORM A"/>
    <property type="match status" value="1"/>
</dbReference>
<dbReference type="InterPro" id="IPR004087">
    <property type="entry name" value="KH_dom"/>
</dbReference>
<protein>
    <submittedName>
        <fullName evidence="6">KH domain protein</fullName>
    </submittedName>
</protein>
<name>A0ABR1SUF0_9PEZI</name>
<feature type="region of interest" description="Disordered" evidence="4">
    <location>
        <begin position="76"/>
        <end position="108"/>
    </location>
</feature>
<dbReference type="Proteomes" id="UP001480595">
    <property type="component" value="Unassembled WGS sequence"/>
</dbReference>
<feature type="domain" description="K Homology" evidence="5">
    <location>
        <begin position="787"/>
        <end position="859"/>
    </location>
</feature>
<feature type="compositionally biased region" description="Polar residues" evidence="4">
    <location>
        <begin position="1"/>
        <end position="14"/>
    </location>
</feature>
<evidence type="ECO:0000313" key="6">
    <source>
        <dbReference type="EMBL" id="KAK8037958.1"/>
    </source>
</evidence>
<evidence type="ECO:0000256" key="1">
    <source>
        <dbReference type="ARBA" id="ARBA00022737"/>
    </source>
</evidence>
<dbReference type="CDD" id="cd22450">
    <property type="entry name" value="KH-I_ScSCP160_rpt5"/>
    <property type="match status" value="1"/>
</dbReference>
<dbReference type="RefSeq" id="XP_066707810.1">
    <property type="nucleotide sequence ID" value="XM_066866134.1"/>
</dbReference>
<feature type="domain" description="K Homology" evidence="5">
    <location>
        <begin position="1112"/>
        <end position="1181"/>
    </location>
</feature>
<organism evidence="6 7">
    <name type="scientific">Apiospora phragmitis</name>
    <dbReference type="NCBI Taxonomy" id="2905665"/>
    <lineage>
        <taxon>Eukaryota</taxon>
        <taxon>Fungi</taxon>
        <taxon>Dikarya</taxon>
        <taxon>Ascomycota</taxon>
        <taxon>Pezizomycotina</taxon>
        <taxon>Sordariomycetes</taxon>
        <taxon>Xylariomycetidae</taxon>
        <taxon>Amphisphaeriales</taxon>
        <taxon>Apiosporaceae</taxon>
        <taxon>Apiospora</taxon>
    </lineage>
</organism>
<dbReference type="InterPro" id="IPR004088">
    <property type="entry name" value="KH_dom_type_1"/>
</dbReference>
<dbReference type="CDD" id="cd02394">
    <property type="entry name" value="KH-I_Vigilin_rpt6"/>
    <property type="match status" value="1"/>
</dbReference>
<gene>
    <name evidence="6" type="ORF">PG994_014725</name>
</gene>
<dbReference type="PROSITE" id="PS50084">
    <property type="entry name" value="KH_TYPE_1"/>
    <property type="match status" value="8"/>
</dbReference>
<evidence type="ECO:0000313" key="7">
    <source>
        <dbReference type="Proteomes" id="UP001480595"/>
    </source>
</evidence>
<evidence type="ECO:0000256" key="4">
    <source>
        <dbReference type="SAM" id="MobiDB-lite"/>
    </source>
</evidence>
<feature type="region of interest" description="Disordered" evidence="4">
    <location>
        <begin position="1"/>
        <end position="52"/>
    </location>
</feature>
<comment type="caution">
    <text evidence="6">The sequence shown here is derived from an EMBL/GenBank/DDBJ whole genome shotgun (WGS) entry which is preliminary data.</text>
</comment>
<sequence>MATSDMNGEASTSAAERLLQQHADNPLHHVTVEDAPDEDLPSVPSKTASSIDTQSIEAFPELGAPKGKAPVNIAPIWSAKGGRSNGSTPANGTPRAPTPSSGVATPIGNVPNMSIPGRHVETVTIEPQFILPRNQLKRPIPDVVKDINRKSRADKAQQAIRDLVQQIGTRQTIKVPIPRSTRAHVIGKQGSTIKSIQERTGARIQMPKADDAADDDDDDTMVDVLVEGNTITAAAARDAINRITGERSSNISTKLKSIPAEFYPFIAGANNNSREALESDHGVQIRIPPHQPWAHPIPAIPSAGERPLFAPANNDNHIQLAGDRAAVAAARAAIERRAQELQNQLQMDQVDIARTRHQFIIGDRGIPMDDFFAETNCVILLPTDDSAEAVTVIGPDQDAVTRGLEKAMDLAMSISSSPMDVSRSHKHAAGGASTYLETSPVISDNLFARDAKNIIKAQKEVSSIVSGLPPSRLATVPVDPFFHAYLRSDIKPRVQSDYGVHLVVPEPGEATFPVLLVYEGETGSEPYQIPQKAPTAQELKTFQQGLQEARKHILDLIGKQEQLKAETLEVPTKFHEKLRNAGDIPVRVSVRGTTVTMRGPTSAVDSLASKSRAFVEQEKEDEKERGFTMKFDFPQKFANHLIGKGGSHINELREKFDVDIQVQNGEVELKGPKAKAERAKSQINSLARTWADETSHTLKVEPKFHRELIGAQGSQIGRLQTRYNVHINFPRTARAGKDDESGADAASETGKPKRQQGADEVVIRGPKKGADSARDEVWELYQFLKNNSFIDTVTVQQKQLPSLIGSGGSAMDELRSATGAKIDIPNERNEDENTLVDVQIKGTKTQVAAAKKLLEEKRAVFDDTVTKTIDVDRQWHKFLIGPGGATLRDIIVKAGGPDDRRLQARTIQFPKQDADGNSIKVEGRTDIVDKIVASIEAMVSERASQVSEVVDVPVEKHRTLIGRGGEAKRKIESEFKVSIDIPRQGSGQTGVKIVGKPDDEGETVQVPRKYHNAISDNGAFFRKLRNDHKVTVDHAGHSTPPKAKPSSARANNGPTPLITDDPEQAAEAHSWNIVDTASTEEGEVPWVLRGNPENVERVKKLIATALEQAQKNTATGYLVLPDPSTYRYVIGQGGSKVNAIRKQSGCRITVPRDQARDEAIEINGSREGCEVAKDLILEAVREGAASRQQRD</sequence>
<dbReference type="Gene3D" id="3.30.1370.10">
    <property type="entry name" value="K Homology domain, type 1"/>
    <property type="match status" value="9"/>
</dbReference>
<accession>A0ABR1SUF0</accession>
<dbReference type="Pfam" id="PF00013">
    <property type="entry name" value="KH_1"/>
    <property type="match status" value="6"/>
</dbReference>
<dbReference type="EMBL" id="JAQQWL010000016">
    <property type="protein sequence ID" value="KAK8037958.1"/>
    <property type="molecule type" value="Genomic_DNA"/>
</dbReference>
<feature type="domain" description="K Homology" evidence="5">
    <location>
        <begin position="169"/>
        <end position="245"/>
    </location>
</feature>
<feature type="domain" description="K Homology" evidence="5">
    <location>
        <begin position="692"/>
        <end position="782"/>
    </location>
</feature>
<feature type="region of interest" description="Disordered" evidence="4">
    <location>
        <begin position="730"/>
        <end position="768"/>
    </location>
</feature>
<feature type="domain" description="K Homology" evidence="5">
    <location>
        <begin position="944"/>
        <end position="1107"/>
    </location>
</feature>
<dbReference type="SMART" id="SM00322">
    <property type="entry name" value="KH"/>
    <property type="match status" value="9"/>
</dbReference>
<evidence type="ECO:0000259" key="5">
    <source>
        <dbReference type="SMART" id="SM00322"/>
    </source>
</evidence>